<dbReference type="Pfam" id="PF00041">
    <property type="entry name" value="fn3"/>
    <property type="match status" value="1"/>
</dbReference>
<feature type="disulfide bond" evidence="3">
    <location>
        <begin position="108"/>
        <end position="132"/>
    </location>
</feature>
<evidence type="ECO:0000256" key="3">
    <source>
        <dbReference type="PROSITE-ProRule" id="PRU00090"/>
    </source>
</evidence>
<dbReference type="AlphaFoldDB" id="A0A914BQP7"/>
<feature type="signal peptide" evidence="4">
    <location>
        <begin position="1"/>
        <end position="21"/>
    </location>
</feature>
<feature type="disulfide bond" evidence="3">
    <location>
        <begin position="331"/>
        <end position="355"/>
    </location>
</feature>
<evidence type="ECO:0000256" key="1">
    <source>
        <dbReference type="ARBA" id="ARBA00022473"/>
    </source>
</evidence>
<dbReference type="SMART" id="SM00060">
    <property type="entry name" value="FN3"/>
    <property type="match status" value="1"/>
</dbReference>
<organism evidence="7 8">
    <name type="scientific">Patiria miniata</name>
    <name type="common">Bat star</name>
    <name type="synonym">Asterina miniata</name>
    <dbReference type="NCBI Taxonomy" id="46514"/>
    <lineage>
        <taxon>Eukaryota</taxon>
        <taxon>Metazoa</taxon>
        <taxon>Echinodermata</taxon>
        <taxon>Eleutherozoa</taxon>
        <taxon>Asterozoa</taxon>
        <taxon>Asteroidea</taxon>
        <taxon>Valvatacea</taxon>
        <taxon>Valvatida</taxon>
        <taxon>Asterinidae</taxon>
        <taxon>Patiria</taxon>
    </lineage>
</organism>
<dbReference type="InterPro" id="IPR036790">
    <property type="entry name" value="Frizzled_dom_sf"/>
</dbReference>
<dbReference type="EnsemblMetazoa" id="XM_038222556.1">
    <property type="protein sequence ID" value="XP_038078484.1"/>
    <property type="gene ID" value="LOC119745890"/>
</dbReference>
<keyword evidence="8" id="KW-1185">Reference proteome</keyword>
<dbReference type="Pfam" id="PF01392">
    <property type="entry name" value="Fz"/>
    <property type="match status" value="2"/>
</dbReference>
<dbReference type="CDD" id="cd07066">
    <property type="entry name" value="CRD_FZ"/>
    <property type="match status" value="1"/>
</dbReference>
<dbReference type="GO" id="GO:0035567">
    <property type="term" value="P:non-canonical Wnt signaling pathway"/>
    <property type="evidence" value="ECO:0007669"/>
    <property type="project" value="TreeGrafter"/>
</dbReference>
<feature type="domain" description="Fibronectin type-III" evidence="6">
    <location>
        <begin position="146"/>
        <end position="250"/>
    </location>
</feature>
<dbReference type="InterPro" id="IPR020067">
    <property type="entry name" value="Frizzled_dom"/>
</dbReference>
<dbReference type="Gene3D" id="2.60.40.10">
    <property type="entry name" value="Immunoglobulins"/>
    <property type="match status" value="1"/>
</dbReference>
<feature type="domain" description="FZ" evidence="5">
    <location>
        <begin position="66"/>
        <end position="143"/>
    </location>
</feature>
<evidence type="ECO:0000259" key="6">
    <source>
        <dbReference type="PROSITE" id="PS50853"/>
    </source>
</evidence>
<evidence type="ECO:0000259" key="5">
    <source>
        <dbReference type="PROSITE" id="PS50038"/>
    </source>
</evidence>
<dbReference type="Proteomes" id="UP000887568">
    <property type="component" value="Unplaced"/>
</dbReference>
<dbReference type="GO" id="GO:0017147">
    <property type="term" value="F:Wnt-protein binding"/>
    <property type="evidence" value="ECO:0007669"/>
    <property type="project" value="TreeGrafter"/>
</dbReference>
<dbReference type="PANTHER" id="PTHR11309">
    <property type="entry name" value="FRIZZLED"/>
    <property type="match status" value="1"/>
</dbReference>
<protein>
    <submittedName>
        <fullName evidence="7">Uncharacterized protein</fullName>
    </submittedName>
</protein>
<dbReference type="PROSITE" id="PS50038">
    <property type="entry name" value="FZ"/>
    <property type="match status" value="3"/>
</dbReference>
<keyword evidence="2 3" id="KW-1015">Disulfide bond</keyword>
<dbReference type="RefSeq" id="XP_038078484.1">
    <property type="nucleotide sequence ID" value="XM_038222556.1"/>
</dbReference>
<comment type="caution">
    <text evidence="3">Lacks conserved residue(s) required for the propagation of feature annotation.</text>
</comment>
<dbReference type="CDD" id="cd00063">
    <property type="entry name" value="FN3"/>
    <property type="match status" value="1"/>
</dbReference>
<proteinExistence type="predicted"/>
<dbReference type="SUPFAM" id="SSF49265">
    <property type="entry name" value="Fibronectin type III"/>
    <property type="match status" value="1"/>
</dbReference>
<feature type="chain" id="PRO_5037458531" evidence="4">
    <location>
        <begin position="22"/>
        <end position="662"/>
    </location>
</feature>
<dbReference type="InterPro" id="IPR013783">
    <property type="entry name" value="Ig-like_fold"/>
</dbReference>
<dbReference type="OrthoDB" id="5985519at2759"/>
<evidence type="ECO:0000313" key="7">
    <source>
        <dbReference type="EnsemblMetazoa" id="XP_038078484.1"/>
    </source>
</evidence>
<dbReference type="SMART" id="SM00063">
    <property type="entry name" value="FRI"/>
    <property type="match status" value="2"/>
</dbReference>
<reference evidence="7" key="1">
    <citation type="submission" date="2022-11" db="UniProtKB">
        <authorList>
            <consortium name="EnsemblMetazoa"/>
        </authorList>
    </citation>
    <scope>IDENTIFICATION</scope>
</reference>
<sequence>MGWLLMFLLAFCMIGVPKVLSCRSLRDVKTTRDDVPQLCRDEGIVRYWYASSVDLSGDSIEQLRGLIDSGCSDILGRFLCTAHFPQLDPVLHGMYGADYFLRPCAEVCQEVWRDCRLTARQLGIERKPEFVCRNFPSYTCLSHLYPPRDRPIIVNVTRHNASSVSILYAPPGNASATETFRVRYNETSPRVQIGRELFHFISRDQSYHTLNITDLKSGGGYKFEVTAMNNYGEGPKTFLDVPAFHNVSDINGTACENITVPMCQSGIDYSQTAMPNILGHWNQEDAALAIHEDLMSMECSPYTQAFLCAMFTPICTNGSSSKLQLPCRDLCVQARNGCEEMVIKYGFSWPGSLRCESLPSYHEGNDCYLGGAPVLEVGTDDQCERITVSMCPSVMGYNQTLMPNSLGHQTVRDAELQLMTFLQVVHYGCSPHFWSFVCSLYLPRCNSAPVLPCRELCEEARNGCAEVLREFGFPWPEQLACEDMPSHNDGDTCYLGDFQPMPMNKTDFSPPQPNQTTGTMTNATLAVKPRRYDTHDLGVPSLFRGWVDVQRQGAANDYCRVVTNSTGGYFLSCSLAGMKGAPTDLNYNSTGPWFDAGHMDTWYMMDVNEDGRDDYCRCIGCLPTTHVSCLLAGEGAFTAQTLDYDPVPGGCHYNTVNPYFGR</sequence>
<dbReference type="GeneID" id="119745890"/>
<dbReference type="InterPro" id="IPR003961">
    <property type="entry name" value="FN3_dom"/>
</dbReference>
<evidence type="ECO:0000256" key="2">
    <source>
        <dbReference type="ARBA" id="ARBA00023157"/>
    </source>
</evidence>
<feature type="domain" description="FZ" evidence="5">
    <location>
        <begin position="250"/>
        <end position="386"/>
    </location>
</feature>
<dbReference type="GO" id="GO:0005886">
    <property type="term" value="C:plasma membrane"/>
    <property type="evidence" value="ECO:0007669"/>
    <property type="project" value="TreeGrafter"/>
</dbReference>
<dbReference type="GO" id="GO:0060070">
    <property type="term" value="P:canonical Wnt signaling pathway"/>
    <property type="evidence" value="ECO:0007669"/>
    <property type="project" value="TreeGrafter"/>
</dbReference>
<accession>A0A914BQP7</accession>
<feature type="disulfide bond" evidence="3">
    <location>
        <begin position="457"/>
        <end position="481"/>
    </location>
</feature>
<dbReference type="InterPro" id="IPR036116">
    <property type="entry name" value="FN3_sf"/>
</dbReference>
<dbReference type="GO" id="GO:0042813">
    <property type="term" value="F:Wnt receptor activity"/>
    <property type="evidence" value="ECO:0007669"/>
    <property type="project" value="TreeGrafter"/>
</dbReference>
<feature type="domain" description="FZ" evidence="5">
    <location>
        <begin position="378"/>
        <end position="496"/>
    </location>
</feature>
<evidence type="ECO:0000313" key="8">
    <source>
        <dbReference type="Proteomes" id="UP000887568"/>
    </source>
</evidence>
<evidence type="ECO:0000256" key="4">
    <source>
        <dbReference type="SAM" id="SignalP"/>
    </source>
</evidence>
<dbReference type="Gene3D" id="1.10.2000.10">
    <property type="entry name" value="Frizzled cysteine-rich domain"/>
    <property type="match status" value="3"/>
</dbReference>
<name>A0A914BQP7_PATMI</name>
<keyword evidence="4" id="KW-0732">Signal</keyword>
<keyword evidence="1" id="KW-0217">Developmental protein</keyword>
<dbReference type="SUPFAM" id="SSF63501">
    <property type="entry name" value="Frizzled cysteine-rich domain"/>
    <property type="match status" value="3"/>
</dbReference>
<dbReference type="InterPro" id="IPR015526">
    <property type="entry name" value="Frizzled/SFRP"/>
</dbReference>
<dbReference type="PROSITE" id="PS50853">
    <property type="entry name" value="FN3"/>
    <property type="match status" value="1"/>
</dbReference>